<dbReference type="SUPFAM" id="SSF110391">
    <property type="entry name" value="GlpP-like"/>
    <property type="match status" value="1"/>
</dbReference>
<dbReference type="InterPro" id="IPR013785">
    <property type="entry name" value="Aldolase_TIM"/>
</dbReference>
<dbReference type="Gene3D" id="3.20.20.70">
    <property type="entry name" value="Aldolase class I"/>
    <property type="match status" value="1"/>
</dbReference>
<protein>
    <recommendedName>
        <fullName evidence="1">Glycerol uptake operon antiterminator regulatory protein</fullName>
    </recommendedName>
</protein>
<keyword evidence="1" id="KW-0805">Transcription regulation</keyword>
<dbReference type="PANTHER" id="PTHR35787">
    <property type="entry name" value="GLYCEROL UPTAKE OPERON ANTITERMINATOR REGULATORY PROTEIN"/>
    <property type="match status" value="1"/>
</dbReference>
<keyword evidence="1" id="KW-0804">Transcription</keyword>
<reference evidence="2" key="1">
    <citation type="submission" date="2021-12" db="EMBL/GenBank/DDBJ databases">
        <title>Alicyclobacillaceae gen. nov., sp. nov., isolated from chalcocite enrichment system.</title>
        <authorList>
            <person name="Jiang Z."/>
        </authorList>
    </citation>
    <scope>NUCLEOTIDE SEQUENCE</scope>
    <source>
        <strain evidence="2">MYW30-H2</strain>
    </source>
</reference>
<comment type="function">
    <text evidence="1">Regulates expression of the glpD operon. In the presence of glycerol 3-phosphate (G3P) causes antitermination of transcription of glpD at the inverted repeat of the leader region to enhance its transcription. Binds and stabilizes glpD leader mRNA.</text>
</comment>
<dbReference type="Proteomes" id="UP000830167">
    <property type="component" value="Chromosome"/>
</dbReference>
<sequence length="188" mass="21061">MTHFQQQQIIPAARKVKDFEEVLNLQYEYVILLESPLAQLHHLVRMAKEHKKKVLLHADMIKGLKHDEHAAQFLCQVIKPAGLISTHPAVIAVAKKHKLIAITRLFLLDSQALETAYRMIDSCAPDYIEVLPGIIPGIAKEINERTGIPIIAGGFIRTMDDIRTVLEAGVTAVSTSYNVLLKSKIIRK</sequence>
<evidence type="ECO:0000313" key="3">
    <source>
        <dbReference type="Proteomes" id="UP000830167"/>
    </source>
</evidence>
<keyword evidence="1" id="KW-0319">Glycerol metabolism</keyword>
<dbReference type="EMBL" id="CP089291">
    <property type="protein sequence ID" value="UOF92961.1"/>
    <property type="molecule type" value="Genomic_DNA"/>
</dbReference>
<evidence type="ECO:0000313" key="2">
    <source>
        <dbReference type="EMBL" id="UOF92961.1"/>
    </source>
</evidence>
<dbReference type="PIRSF" id="PIRSF016897">
    <property type="entry name" value="GlpP"/>
    <property type="match status" value="1"/>
</dbReference>
<dbReference type="InterPro" id="IPR006699">
    <property type="entry name" value="GlpP"/>
</dbReference>
<keyword evidence="3" id="KW-1185">Reference proteome</keyword>
<keyword evidence="1" id="KW-0694">RNA-binding</keyword>
<evidence type="ECO:0000256" key="1">
    <source>
        <dbReference type="PIRNR" id="PIRNR016897"/>
    </source>
</evidence>
<dbReference type="Pfam" id="PF04309">
    <property type="entry name" value="G3P_antiterm"/>
    <property type="match status" value="1"/>
</dbReference>
<proteinExistence type="predicted"/>
<organism evidence="2 3">
    <name type="scientific">Fodinisporobacter ferrooxydans</name>
    <dbReference type="NCBI Taxonomy" id="2901836"/>
    <lineage>
        <taxon>Bacteria</taxon>
        <taxon>Bacillati</taxon>
        <taxon>Bacillota</taxon>
        <taxon>Bacilli</taxon>
        <taxon>Bacillales</taxon>
        <taxon>Alicyclobacillaceae</taxon>
        <taxon>Fodinisporobacter</taxon>
    </lineage>
</organism>
<gene>
    <name evidence="2" type="ORF">LSG31_22960</name>
</gene>
<accession>A0ABY4CUP4</accession>
<dbReference type="PANTHER" id="PTHR35787:SF1">
    <property type="entry name" value="GLYCEROL UPTAKE OPERON ANTITERMINATOR REGULATORY PROTEIN"/>
    <property type="match status" value="1"/>
</dbReference>
<name>A0ABY4CUP4_9BACL</name>